<feature type="region of interest" description="Disordered" evidence="1">
    <location>
        <begin position="279"/>
        <end position="298"/>
    </location>
</feature>
<evidence type="ECO:0000256" key="1">
    <source>
        <dbReference type="SAM" id="MobiDB-lite"/>
    </source>
</evidence>
<feature type="compositionally biased region" description="Low complexity" evidence="1">
    <location>
        <begin position="288"/>
        <end position="297"/>
    </location>
</feature>
<evidence type="ECO:0000313" key="2">
    <source>
        <dbReference type="EMBL" id="THH32402.1"/>
    </source>
</evidence>
<name>A0A4S4N0L7_9APHY</name>
<reference evidence="2 3" key="1">
    <citation type="submission" date="2019-02" db="EMBL/GenBank/DDBJ databases">
        <title>Genome sequencing of the rare red list fungi Antrodiella citrinella (Flaviporus citrinellus).</title>
        <authorList>
            <person name="Buettner E."/>
            <person name="Kellner H."/>
        </authorList>
    </citation>
    <scope>NUCLEOTIDE SEQUENCE [LARGE SCALE GENOMIC DNA]</scope>
    <source>
        <strain evidence="2 3">DSM 108506</strain>
    </source>
</reference>
<dbReference type="EMBL" id="SGPM01000022">
    <property type="protein sequence ID" value="THH32402.1"/>
    <property type="molecule type" value="Genomic_DNA"/>
</dbReference>
<comment type="caution">
    <text evidence="2">The sequence shown here is derived from an EMBL/GenBank/DDBJ whole genome shotgun (WGS) entry which is preliminary data.</text>
</comment>
<keyword evidence="3" id="KW-1185">Reference proteome</keyword>
<dbReference type="AlphaFoldDB" id="A0A4S4N0L7"/>
<evidence type="ECO:0000313" key="3">
    <source>
        <dbReference type="Proteomes" id="UP000308730"/>
    </source>
</evidence>
<gene>
    <name evidence="2" type="ORF">EUX98_g1758</name>
</gene>
<dbReference type="OrthoDB" id="2269373at2759"/>
<organism evidence="2 3">
    <name type="scientific">Antrodiella citrinella</name>
    <dbReference type="NCBI Taxonomy" id="2447956"/>
    <lineage>
        <taxon>Eukaryota</taxon>
        <taxon>Fungi</taxon>
        <taxon>Dikarya</taxon>
        <taxon>Basidiomycota</taxon>
        <taxon>Agaricomycotina</taxon>
        <taxon>Agaricomycetes</taxon>
        <taxon>Polyporales</taxon>
        <taxon>Steccherinaceae</taxon>
        <taxon>Antrodiella</taxon>
    </lineage>
</organism>
<proteinExistence type="predicted"/>
<accession>A0A4S4N0L7</accession>
<feature type="compositionally biased region" description="Basic and acidic residues" evidence="1">
    <location>
        <begin position="94"/>
        <end position="104"/>
    </location>
</feature>
<feature type="region of interest" description="Disordered" evidence="1">
    <location>
        <begin position="68"/>
        <end position="155"/>
    </location>
</feature>
<sequence length="338" mass="38058">MSSDSSHDSNIQPLQFKGEIMDFDLGLEVDHRKRDDPNIDESTRLRNRIAELESLVRELRGKPHPRWAEPNFCDGDATEKWHSRSTKRAQYPRQKREFPEDGSHAMDMSPAVKVEPSSEASQRRLYRLSPSPPPMSYDNHHQHPQQHHVQDDCSPVDDASLCSSYSSLTSSSYHGRHSGSSTVALPNNDSYYQPYIRSAEAGQVHPPCTCLTNPAAGHPLISLTHQLQNTMQLLRHLPEHSNRHHCVILRRITELNELLHGGNVDAATNSHSGHYEGLPTPTESELMSPISTSSHSSMNHAMPHEWSNMGAASTSHYDTYFPVNAGEHGVYQKTYHIN</sequence>
<dbReference type="Proteomes" id="UP000308730">
    <property type="component" value="Unassembled WGS sequence"/>
</dbReference>
<protein>
    <submittedName>
        <fullName evidence="2">Uncharacterized protein</fullName>
    </submittedName>
</protein>